<evidence type="ECO:0000256" key="4">
    <source>
        <dbReference type="ARBA" id="ARBA00022741"/>
    </source>
</evidence>
<comment type="caution">
    <text evidence="6">The sequence shown here is derived from an EMBL/GenBank/DDBJ whole genome shotgun (WGS) entry which is preliminary data.</text>
</comment>
<dbReference type="RefSeq" id="WP_271167107.1">
    <property type="nucleotide sequence ID" value="NZ_BSFI01000002.1"/>
</dbReference>
<keyword evidence="4" id="KW-0547">Nucleotide-binding</keyword>
<dbReference type="GO" id="GO:0000166">
    <property type="term" value="F:nucleotide binding"/>
    <property type="evidence" value="ECO:0007669"/>
    <property type="project" value="UniProtKB-KW"/>
</dbReference>
<dbReference type="AlphaFoldDB" id="A0A9W6IZW0"/>
<keyword evidence="7" id="KW-1185">Reference proteome</keyword>
<accession>A0A9W6IZW0</accession>
<keyword evidence="3" id="KW-0540">Nuclease</keyword>
<dbReference type="InterPro" id="IPR051813">
    <property type="entry name" value="HepT_RNase_toxin"/>
</dbReference>
<dbReference type="GO" id="GO:0016787">
    <property type="term" value="F:hydrolase activity"/>
    <property type="evidence" value="ECO:0007669"/>
    <property type="project" value="UniProtKB-KW"/>
</dbReference>
<gene>
    <name evidence="6" type="ORF">GCM10008179_04860</name>
</gene>
<evidence type="ECO:0000313" key="7">
    <source>
        <dbReference type="Proteomes" id="UP001143372"/>
    </source>
</evidence>
<evidence type="ECO:0000256" key="1">
    <source>
        <dbReference type="ARBA" id="ARBA00022553"/>
    </source>
</evidence>
<keyword evidence="5" id="KW-0378">Hydrolase</keyword>
<organism evidence="6 7">
    <name type="scientific">Hansschlegelia plantiphila</name>
    <dbReference type="NCBI Taxonomy" id="374655"/>
    <lineage>
        <taxon>Bacteria</taxon>
        <taxon>Pseudomonadati</taxon>
        <taxon>Pseudomonadota</taxon>
        <taxon>Alphaproteobacteria</taxon>
        <taxon>Hyphomicrobiales</taxon>
        <taxon>Methylopilaceae</taxon>
        <taxon>Hansschlegelia</taxon>
    </lineage>
</organism>
<reference evidence="6" key="2">
    <citation type="submission" date="2023-01" db="EMBL/GenBank/DDBJ databases">
        <authorList>
            <person name="Sun Q."/>
            <person name="Evtushenko L."/>
        </authorList>
    </citation>
    <scope>NUCLEOTIDE SEQUENCE</scope>
    <source>
        <strain evidence="6">VKM B-2347</strain>
    </source>
</reference>
<reference evidence="6" key="1">
    <citation type="journal article" date="2014" name="Int. J. Syst. Evol. Microbiol.">
        <title>Complete genome sequence of Corynebacterium casei LMG S-19264T (=DSM 44701T), isolated from a smear-ripened cheese.</title>
        <authorList>
            <consortium name="US DOE Joint Genome Institute (JGI-PGF)"/>
            <person name="Walter F."/>
            <person name="Albersmeier A."/>
            <person name="Kalinowski J."/>
            <person name="Ruckert C."/>
        </authorList>
    </citation>
    <scope>NUCLEOTIDE SEQUENCE</scope>
    <source>
        <strain evidence="6">VKM B-2347</strain>
    </source>
</reference>
<dbReference type="InterPro" id="IPR008201">
    <property type="entry name" value="HepT-like"/>
</dbReference>
<dbReference type="PANTHER" id="PTHR34139:SF1">
    <property type="entry name" value="RNASE MJ1380-RELATED"/>
    <property type="match status" value="1"/>
</dbReference>
<keyword evidence="2" id="KW-1277">Toxin-antitoxin system</keyword>
<dbReference type="GO" id="GO:0004540">
    <property type="term" value="F:RNA nuclease activity"/>
    <property type="evidence" value="ECO:0007669"/>
    <property type="project" value="InterPro"/>
</dbReference>
<dbReference type="Proteomes" id="UP001143372">
    <property type="component" value="Unassembled WGS sequence"/>
</dbReference>
<sequence length="120" mass="13759">MADRAIYRLQDMKAAIQEIDALLSGRTFDVMYGDKVVRAAFERFLEILSEASRSVPDDWKKAAAPEIPWRRIADLGNHIRHAYHKLDAELLWNVYEDHLGALEAAVDDMLVKHAPERDLT</sequence>
<evidence type="ECO:0000313" key="6">
    <source>
        <dbReference type="EMBL" id="GLK66848.1"/>
    </source>
</evidence>
<keyword evidence="1" id="KW-0597">Phosphoprotein</keyword>
<dbReference type="GO" id="GO:0110001">
    <property type="term" value="C:toxin-antitoxin complex"/>
    <property type="evidence" value="ECO:0007669"/>
    <property type="project" value="InterPro"/>
</dbReference>
<evidence type="ECO:0000256" key="3">
    <source>
        <dbReference type="ARBA" id="ARBA00022722"/>
    </source>
</evidence>
<dbReference type="EMBL" id="BSFI01000002">
    <property type="protein sequence ID" value="GLK66848.1"/>
    <property type="molecule type" value="Genomic_DNA"/>
</dbReference>
<evidence type="ECO:0000256" key="2">
    <source>
        <dbReference type="ARBA" id="ARBA00022649"/>
    </source>
</evidence>
<proteinExistence type="predicted"/>
<protein>
    <submittedName>
        <fullName evidence="6">DUF86 domain-containing protein</fullName>
    </submittedName>
</protein>
<dbReference type="PANTHER" id="PTHR34139">
    <property type="entry name" value="UPF0331 PROTEIN MJ0127"/>
    <property type="match status" value="1"/>
</dbReference>
<dbReference type="Pfam" id="PF01934">
    <property type="entry name" value="HepT-like"/>
    <property type="match status" value="1"/>
</dbReference>
<evidence type="ECO:0000256" key="5">
    <source>
        <dbReference type="ARBA" id="ARBA00022801"/>
    </source>
</evidence>
<name>A0A9W6IZW0_9HYPH</name>